<dbReference type="GO" id="GO:0015031">
    <property type="term" value="P:protein transport"/>
    <property type="evidence" value="ECO:0007669"/>
    <property type="project" value="InterPro"/>
</dbReference>
<gene>
    <name evidence="1" type="ORF">GEV02_21575</name>
</gene>
<sequence>MSDPTITGDSRYVNLKQQWDDKIANYSKDDQAAYDKAKARYTELSGRDPATLTPDEQKELLNVQGQMQHYQTMLANDKVEMGVMTSQRDTELADLEKGLVTLRTGDTILAAVAKAAAGAVKQTDGMDVLMAAALVYRAAMDNSGAQLTLLRNDLQKINADLAGLTALQSGIHDQRPNGSATDTASLSGTLIEQLKTYGINPDYLGQPDKNGNYTVSQANFDKLKEDISGLSGTMTTKQSTVLADLQRYSNEYQVRSDTSTSLMKSEKDLLSSINRNLG</sequence>
<dbReference type="SUPFAM" id="SSF140129">
    <property type="entry name" value="MxiH-like"/>
    <property type="match status" value="1"/>
</dbReference>
<evidence type="ECO:0000313" key="1">
    <source>
        <dbReference type="EMBL" id="MQA40738.1"/>
    </source>
</evidence>
<dbReference type="Proteomes" id="UP000440498">
    <property type="component" value="Unassembled WGS sequence"/>
</dbReference>
<reference evidence="1 2" key="1">
    <citation type="submission" date="2019-10" db="EMBL/GenBank/DDBJ databases">
        <title>Two novel species isolated from a subtropical stream in China.</title>
        <authorList>
            <person name="Lu H."/>
        </authorList>
    </citation>
    <scope>NUCLEOTIDE SEQUENCE [LARGE SCALE GENOMIC DNA]</scope>
    <source>
        <strain evidence="1 2">FT29W</strain>
    </source>
</reference>
<accession>A0A6A7N773</accession>
<name>A0A6A7N773_9BURK</name>
<dbReference type="AlphaFoldDB" id="A0A6A7N773"/>
<comment type="caution">
    <text evidence="1">The sequence shown here is derived from an EMBL/GenBank/DDBJ whole genome shotgun (WGS) entry which is preliminary data.</text>
</comment>
<proteinExistence type="predicted"/>
<dbReference type="RefSeq" id="WP_152840029.1">
    <property type="nucleotide sequence ID" value="NZ_WHUG01000009.1"/>
</dbReference>
<evidence type="ECO:0000313" key="2">
    <source>
        <dbReference type="Proteomes" id="UP000440498"/>
    </source>
</evidence>
<dbReference type="EMBL" id="WHUG01000009">
    <property type="protein sequence ID" value="MQA40738.1"/>
    <property type="molecule type" value="Genomic_DNA"/>
</dbReference>
<organism evidence="1 2">
    <name type="scientific">Rugamonas aquatica</name>
    <dbReference type="NCBI Taxonomy" id="2743357"/>
    <lineage>
        <taxon>Bacteria</taxon>
        <taxon>Pseudomonadati</taxon>
        <taxon>Pseudomonadota</taxon>
        <taxon>Betaproteobacteria</taxon>
        <taxon>Burkholderiales</taxon>
        <taxon>Oxalobacteraceae</taxon>
        <taxon>Telluria group</taxon>
        <taxon>Rugamonas</taxon>
    </lineage>
</organism>
<dbReference type="InterPro" id="IPR037203">
    <property type="entry name" value="T3SS_needle-like_sf"/>
</dbReference>
<keyword evidence="2" id="KW-1185">Reference proteome</keyword>
<protein>
    <submittedName>
        <fullName evidence="1">Uncharacterized protein</fullName>
    </submittedName>
</protein>